<reference evidence="2 3" key="1">
    <citation type="submission" date="2019-03" db="EMBL/GenBank/DDBJ databases">
        <title>Single cell metagenomics reveals metabolic interactions within the superorganism composed of flagellate Streblomastix strix and complex community of Bacteroidetes bacteria on its surface.</title>
        <authorList>
            <person name="Treitli S.C."/>
            <person name="Kolisko M."/>
            <person name="Husnik F."/>
            <person name="Keeling P."/>
            <person name="Hampl V."/>
        </authorList>
    </citation>
    <scope>NUCLEOTIDE SEQUENCE [LARGE SCALE GENOMIC DNA]</scope>
    <source>
        <strain evidence="2">ST1C</strain>
    </source>
</reference>
<keyword evidence="1" id="KW-0472">Membrane</keyword>
<evidence type="ECO:0000313" key="3">
    <source>
        <dbReference type="Proteomes" id="UP000324800"/>
    </source>
</evidence>
<organism evidence="2 3">
    <name type="scientific">Streblomastix strix</name>
    <dbReference type="NCBI Taxonomy" id="222440"/>
    <lineage>
        <taxon>Eukaryota</taxon>
        <taxon>Metamonada</taxon>
        <taxon>Preaxostyla</taxon>
        <taxon>Oxymonadida</taxon>
        <taxon>Streblomastigidae</taxon>
        <taxon>Streblomastix</taxon>
    </lineage>
</organism>
<dbReference type="SUPFAM" id="SSF52096">
    <property type="entry name" value="ClpP/crotonase"/>
    <property type="match status" value="1"/>
</dbReference>
<evidence type="ECO:0000313" key="2">
    <source>
        <dbReference type="EMBL" id="KAA6397310.1"/>
    </source>
</evidence>
<feature type="transmembrane region" description="Helical" evidence="1">
    <location>
        <begin position="499"/>
        <end position="524"/>
    </location>
</feature>
<protein>
    <recommendedName>
        <fullName evidence="4">Tail specific protease domain-containing protein</fullName>
    </recommendedName>
</protein>
<dbReference type="OrthoDB" id="27214at2759"/>
<comment type="caution">
    <text evidence="2">The sequence shown here is derived from an EMBL/GenBank/DDBJ whole genome shotgun (WGS) entry which is preliminary data.</text>
</comment>
<dbReference type="Proteomes" id="UP000324800">
    <property type="component" value="Unassembled WGS sequence"/>
</dbReference>
<sequence length="533" mass="60378">KRINEEEINIESIGETSDGSLAAFHLPEYELGVIYITSFAPEDISDFQSNFFDIVKQLSDTTGSFYSKKLLIDLRYNGGGYGRLAYILTRFLFPHVDSPIWEPMDLPKSNIGKIFTKITDFSIRQEQLQELQLDEATGEVIYDYYQQEGSQRTTKYTDDQGTKSSITVDLTKKATFYAGHVDELRQIASDWNLRRKTIWQPKDVTVLLEGLCISTCADFTKIIHQKRAARIVTIGNFGGVQDGDRYNAGTAGGSSIQNSDTVDETYQKFLDDPTFGSTVGFDESDFPGQFYREGTSLSYVDTEFYGITEESKDRLSEFNIFDADFHINFVENYGYQNDWELSDYADLYAGVVTQVDSALNGDESSTQLKMKQNADQSGCFSGEVEIKGWLSQTECLDKVKSDPDSIYGYRCEASQNRNPDGTRSIGKFVKTAEGCIFSNCRPGYSRKWDKCVKDTPLLGETEAEIRPDTLEQEYQEQLKEFEAEEVTTEEEKKTNKWKVVGIVFIVIAVIAVAALVVIVVALLVRWYRKKSNR</sequence>
<keyword evidence="1" id="KW-1133">Transmembrane helix</keyword>
<keyword evidence="1" id="KW-0812">Transmembrane</keyword>
<dbReference type="Gene3D" id="3.90.226.10">
    <property type="entry name" value="2-enoyl-CoA Hydratase, Chain A, domain 1"/>
    <property type="match status" value="1"/>
</dbReference>
<dbReference type="InterPro" id="IPR052766">
    <property type="entry name" value="S41A_metabolite_peptidase"/>
</dbReference>
<evidence type="ECO:0008006" key="4">
    <source>
        <dbReference type="Google" id="ProtNLM"/>
    </source>
</evidence>
<evidence type="ECO:0000256" key="1">
    <source>
        <dbReference type="SAM" id="Phobius"/>
    </source>
</evidence>
<dbReference type="AlphaFoldDB" id="A0A5J4WQW8"/>
<feature type="non-terminal residue" evidence="2">
    <location>
        <position position="1"/>
    </location>
</feature>
<name>A0A5J4WQW8_9EUKA</name>
<dbReference type="EMBL" id="SNRW01001208">
    <property type="protein sequence ID" value="KAA6397310.1"/>
    <property type="molecule type" value="Genomic_DNA"/>
</dbReference>
<dbReference type="InterPro" id="IPR029045">
    <property type="entry name" value="ClpP/crotonase-like_dom_sf"/>
</dbReference>
<proteinExistence type="predicted"/>
<dbReference type="PANTHER" id="PTHR37049">
    <property type="entry name" value="PEPTIDASE S41 FAMILY PROTEIN"/>
    <property type="match status" value="1"/>
</dbReference>
<accession>A0A5J4WQW8</accession>
<gene>
    <name evidence="2" type="ORF">EZS28_007166</name>
</gene>
<dbReference type="PANTHER" id="PTHR37049:SF4">
    <property type="entry name" value="RHODANESE DOMAIN-CONTAINING PROTEIN"/>
    <property type="match status" value="1"/>
</dbReference>